<reference evidence="4" key="2">
    <citation type="journal article" date="2022" name="Proc. Natl. Acad. Sci. U.S.A.">
        <title>Diploid-dominant life cycles characterize the early evolution of Fungi.</title>
        <authorList>
            <person name="Amses K.R."/>
            <person name="Simmons D.R."/>
            <person name="Longcore J.E."/>
            <person name="Mondo S.J."/>
            <person name="Seto K."/>
            <person name="Jeronimo G.H."/>
            <person name="Bonds A.E."/>
            <person name="Quandt C.A."/>
            <person name="Davis W.J."/>
            <person name="Chang Y."/>
            <person name="Federici B.A."/>
            <person name="Kuo A."/>
            <person name="LaButti K."/>
            <person name="Pangilinan J."/>
            <person name="Andreopoulos W."/>
            <person name="Tritt A."/>
            <person name="Riley R."/>
            <person name="Hundley H."/>
            <person name="Johnson J."/>
            <person name="Lipzen A."/>
            <person name="Barry K."/>
            <person name="Lang B.F."/>
            <person name="Cuomo C.A."/>
            <person name="Buchler N.E."/>
            <person name="Grigoriev I.V."/>
            <person name="Spatafora J.W."/>
            <person name="Stajich J.E."/>
            <person name="James T.Y."/>
        </authorList>
    </citation>
    <scope>NUCLEOTIDE SEQUENCE</scope>
    <source>
        <strain evidence="4">AG</strain>
    </source>
</reference>
<dbReference type="GO" id="GO:0005829">
    <property type="term" value="C:cytosol"/>
    <property type="evidence" value="ECO:0007669"/>
    <property type="project" value="TreeGrafter"/>
</dbReference>
<comment type="subunit">
    <text evidence="3">Supercomplex made of cofactors A to E. Cofactors A and D function by capturing and stabilizing tubulin in a quasi-native conformation. Cofactor E binds to the cofactor D-tubulin complex; interaction with cofactor C then causes the release of tubulin polypeptides that are committed to the native state.</text>
</comment>
<reference evidence="4" key="1">
    <citation type="submission" date="2021-06" db="EMBL/GenBank/DDBJ databases">
        <authorList>
            <consortium name="DOE Joint Genome Institute"/>
            <person name="Mondo S.J."/>
            <person name="Amses K.R."/>
            <person name="Simmons D.R."/>
            <person name="Longcore J.E."/>
            <person name="Seto K."/>
            <person name="Alves G.H."/>
            <person name="Bonds A.E."/>
            <person name="Quandt C.A."/>
            <person name="Davis W.J."/>
            <person name="Chang Y."/>
            <person name="Letcher P.M."/>
            <person name="Powell M.J."/>
            <person name="Kuo A."/>
            <person name="Labutti K."/>
            <person name="Pangilinan J."/>
            <person name="Andreopoulos W."/>
            <person name="Tritt A."/>
            <person name="Riley R."/>
            <person name="Hundley H."/>
            <person name="Johnson J."/>
            <person name="Lipzen A."/>
            <person name="Barry K."/>
            <person name="Berbee M.L."/>
            <person name="Buchler N.E."/>
            <person name="Grigoriev I.V."/>
            <person name="Spatafora J.W."/>
            <person name="Stajich J.E."/>
            <person name="James T.Y."/>
        </authorList>
    </citation>
    <scope>NUCLEOTIDE SEQUENCE</scope>
    <source>
        <strain evidence="4">AG</strain>
    </source>
</reference>
<comment type="subcellular location">
    <subcellularLocation>
        <location evidence="3">Cytoplasm</location>
        <location evidence="3">Cytoskeleton</location>
    </subcellularLocation>
</comment>
<dbReference type="Proteomes" id="UP001206595">
    <property type="component" value="Unassembled WGS sequence"/>
</dbReference>
<accession>A0AAD5HCP5</accession>
<evidence type="ECO:0000313" key="4">
    <source>
        <dbReference type="EMBL" id="KAI8579287.1"/>
    </source>
</evidence>
<dbReference type="GO" id="GO:0007023">
    <property type="term" value="P:post-chaperonin tubulin folding pathway"/>
    <property type="evidence" value="ECO:0007669"/>
    <property type="project" value="UniProtKB-UniRule"/>
</dbReference>
<dbReference type="GO" id="GO:0007021">
    <property type="term" value="P:tubulin complex assembly"/>
    <property type="evidence" value="ECO:0007669"/>
    <property type="project" value="UniProtKB-UniRule"/>
</dbReference>
<dbReference type="EMBL" id="MU620921">
    <property type="protein sequence ID" value="KAI8579287.1"/>
    <property type="molecule type" value="Genomic_DNA"/>
</dbReference>
<keyword evidence="5" id="KW-1185">Reference proteome</keyword>
<keyword evidence="3" id="KW-0493">Microtubule</keyword>
<evidence type="ECO:0000256" key="3">
    <source>
        <dbReference type="RuleBase" id="RU364030"/>
    </source>
</evidence>
<dbReference type="PANTHER" id="PTHR21500:SF0">
    <property type="entry name" value="TUBULIN-SPECIFIC CHAPERONE A"/>
    <property type="match status" value="1"/>
</dbReference>
<dbReference type="GeneID" id="75909565"/>
<evidence type="ECO:0000256" key="2">
    <source>
        <dbReference type="ARBA" id="ARBA00023186"/>
    </source>
</evidence>
<proteinExistence type="inferred from homology"/>
<dbReference type="GO" id="GO:0048487">
    <property type="term" value="F:beta-tubulin binding"/>
    <property type="evidence" value="ECO:0007669"/>
    <property type="project" value="InterPro"/>
</dbReference>
<dbReference type="InterPro" id="IPR004226">
    <property type="entry name" value="TBCA"/>
</dbReference>
<evidence type="ECO:0000256" key="1">
    <source>
        <dbReference type="ARBA" id="ARBA00006806"/>
    </source>
</evidence>
<dbReference type="SUPFAM" id="SSF46988">
    <property type="entry name" value="Tubulin chaperone cofactor A"/>
    <property type="match status" value="1"/>
</dbReference>
<evidence type="ECO:0000313" key="5">
    <source>
        <dbReference type="Proteomes" id="UP001206595"/>
    </source>
</evidence>
<organism evidence="4 5">
    <name type="scientific">Umbelopsis ramanniana AG</name>
    <dbReference type="NCBI Taxonomy" id="1314678"/>
    <lineage>
        <taxon>Eukaryota</taxon>
        <taxon>Fungi</taxon>
        <taxon>Fungi incertae sedis</taxon>
        <taxon>Mucoromycota</taxon>
        <taxon>Mucoromycotina</taxon>
        <taxon>Umbelopsidomycetes</taxon>
        <taxon>Umbelopsidales</taxon>
        <taxon>Umbelopsidaceae</taxon>
        <taxon>Umbelopsis</taxon>
    </lineage>
</organism>
<comment type="caution">
    <text evidence="4">The sequence shown here is derived from an EMBL/GenBank/DDBJ whole genome shotgun (WGS) entry which is preliminary data.</text>
</comment>
<dbReference type="PANTHER" id="PTHR21500">
    <property type="entry name" value="TUBULIN-SPECIFIC CHAPERONE A"/>
    <property type="match status" value="1"/>
</dbReference>
<dbReference type="Pfam" id="PF02970">
    <property type="entry name" value="TBCA"/>
    <property type="match status" value="1"/>
</dbReference>
<dbReference type="GO" id="GO:0005874">
    <property type="term" value="C:microtubule"/>
    <property type="evidence" value="ECO:0007669"/>
    <property type="project" value="UniProtKB-KW"/>
</dbReference>
<keyword evidence="3" id="KW-0963">Cytoplasm</keyword>
<name>A0AAD5HCP5_UMBRA</name>
<gene>
    <name evidence="4" type="ORF">K450DRAFT_175207</name>
</gene>
<sequence length="91" mass="10464">MSFRELKIKTNVVKRISKEQISYGKELESQQKRIDKLIADGADEADVRKQKEVLEETVQMIPDVKRRLAAAVQELSTMVVRKLFKRCSGSL</sequence>
<keyword evidence="2 3" id="KW-0143">Chaperone</keyword>
<dbReference type="RefSeq" id="XP_051444291.1">
    <property type="nucleotide sequence ID" value="XM_051584215.1"/>
</dbReference>
<keyword evidence="3" id="KW-0206">Cytoskeleton</keyword>
<dbReference type="AlphaFoldDB" id="A0AAD5HCP5"/>
<dbReference type="InterPro" id="IPR036126">
    <property type="entry name" value="TBCA_sf"/>
</dbReference>
<protein>
    <recommendedName>
        <fullName evidence="3">Tubulin-specific chaperone A</fullName>
    </recommendedName>
</protein>
<dbReference type="Gene3D" id="1.20.58.90">
    <property type="match status" value="1"/>
</dbReference>
<comment type="similarity">
    <text evidence="1 3">Belongs to the TBCA family.</text>
</comment>